<sequence length="303" mass="32184">MISVRGLSKRFGAKYAVADLSFDVAPGRVTGFLGPNGSGKSTTMRCMLGLDRPDAGGATFDGVPYGQLDRPLHQVGALLDAGYVHPGRTGRNHLRWLAASNGLPVSRVDECLAVVGLAQVAAKRVRTYSLGMKQRLGLAGVLLGDPHTVILDEPANGLDPEGIRWIRDVLVHLAGQGKTVLVSSHLLSEMALMANSLVVIGKGQLIEQCTVDDFVGRYGDHWVRVRSPRVRTLVEALTAGGASVSPIDDVTVDVRGPTAAQVGELAARYQVTLHELSTQTGSLEDAFLKATAGVQEYSAEVLR</sequence>
<organism evidence="6">
    <name type="scientific">freshwater metagenome</name>
    <dbReference type="NCBI Taxonomy" id="449393"/>
    <lineage>
        <taxon>unclassified sequences</taxon>
        <taxon>metagenomes</taxon>
        <taxon>ecological metagenomes</taxon>
    </lineage>
</organism>
<evidence type="ECO:0000313" key="6">
    <source>
        <dbReference type="EMBL" id="CAB4564675.1"/>
    </source>
</evidence>
<evidence type="ECO:0000256" key="3">
    <source>
        <dbReference type="ARBA" id="ARBA00022741"/>
    </source>
</evidence>
<evidence type="ECO:0000256" key="2">
    <source>
        <dbReference type="ARBA" id="ARBA00022448"/>
    </source>
</evidence>
<dbReference type="EMBL" id="CAEZSR010000072">
    <property type="protein sequence ID" value="CAB4564675.1"/>
    <property type="molecule type" value="Genomic_DNA"/>
</dbReference>
<keyword evidence="3" id="KW-0547">Nucleotide-binding</keyword>
<dbReference type="CDD" id="cd03268">
    <property type="entry name" value="ABC_BcrA_bacitracin_resist"/>
    <property type="match status" value="1"/>
</dbReference>
<dbReference type="GO" id="GO:0005524">
    <property type="term" value="F:ATP binding"/>
    <property type="evidence" value="ECO:0007669"/>
    <property type="project" value="UniProtKB-KW"/>
</dbReference>
<dbReference type="AlphaFoldDB" id="A0A6J6DP89"/>
<dbReference type="Pfam" id="PF00005">
    <property type="entry name" value="ABC_tran"/>
    <property type="match status" value="1"/>
</dbReference>
<proteinExistence type="inferred from homology"/>
<dbReference type="PROSITE" id="PS50893">
    <property type="entry name" value="ABC_TRANSPORTER_2"/>
    <property type="match status" value="1"/>
</dbReference>
<feature type="domain" description="ABC transporter" evidence="5">
    <location>
        <begin position="2"/>
        <end position="227"/>
    </location>
</feature>
<accession>A0A6J6DP89</accession>
<keyword evidence="2" id="KW-0813">Transport</keyword>
<reference evidence="6" key="1">
    <citation type="submission" date="2020-05" db="EMBL/GenBank/DDBJ databases">
        <authorList>
            <person name="Chiriac C."/>
            <person name="Salcher M."/>
            <person name="Ghai R."/>
            <person name="Kavagutti S V."/>
        </authorList>
    </citation>
    <scope>NUCLEOTIDE SEQUENCE</scope>
</reference>
<name>A0A6J6DP89_9ZZZZ</name>
<dbReference type="InterPro" id="IPR027417">
    <property type="entry name" value="P-loop_NTPase"/>
</dbReference>
<gene>
    <name evidence="6" type="ORF">UFOPK1493_02011</name>
</gene>
<dbReference type="GO" id="GO:0016887">
    <property type="term" value="F:ATP hydrolysis activity"/>
    <property type="evidence" value="ECO:0007669"/>
    <property type="project" value="InterPro"/>
</dbReference>
<keyword evidence="4" id="KW-0067">ATP-binding</keyword>
<dbReference type="SUPFAM" id="SSF52540">
    <property type="entry name" value="P-loop containing nucleoside triphosphate hydrolases"/>
    <property type="match status" value="1"/>
</dbReference>
<dbReference type="PANTHER" id="PTHR43335">
    <property type="entry name" value="ABC TRANSPORTER, ATP-BINDING PROTEIN"/>
    <property type="match status" value="1"/>
</dbReference>
<comment type="similarity">
    <text evidence="1">Belongs to the ABC transporter superfamily.</text>
</comment>
<dbReference type="Gene3D" id="3.40.50.300">
    <property type="entry name" value="P-loop containing nucleotide triphosphate hydrolases"/>
    <property type="match status" value="1"/>
</dbReference>
<dbReference type="SMART" id="SM00382">
    <property type="entry name" value="AAA"/>
    <property type="match status" value="1"/>
</dbReference>
<dbReference type="InterPro" id="IPR003439">
    <property type="entry name" value="ABC_transporter-like_ATP-bd"/>
</dbReference>
<dbReference type="PANTHER" id="PTHR43335:SF4">
    <property type="entry name" value="ABC TRANSPORTER, ATP-BINDING PROTEIN"/>
    <property type="match status" value="1"/>
</dbReference>
<evidence type="ECO:0000256" key="1">
    <source>
        <dbReference type="ARBA" id="ARBA00005417"/>
    </source>
</evidence>
<evidence type="ECO:0000256" key="4">
    <source>
        <dbReference type="ARBA" id="ARBA00022840"/>
    </source>
</evidence>
<dbReference type="InterPro" id="IPR017871">
    <property type="entry name" value="ABC_transporter-like_CS"/>
</dbReference>
<dbReference type="InterPro" id="IPR003593">
    <property type="entry name" value="AAA+_ATPase"/>
</dbReference>
<dbReference type="PROSITE" id="PS00211">
    <property type="entry name" value="ABC_TRANSPORTER_1"/>
    <property type="match status" value="1"/>
</dbReference>
<evidence type="ECO:0000259" key="5">
    <source>
        <dbReference type="PROSITE" id="PS50893"/>
    </source>
</evidence>
<protein>
    <submittedName>
        <fullName evidence="6">Unannotated protein</fullName>
    </submittedName>
</protein>